<evidence type="ECO:0000313" key="1">
    <source>
        <dbReference type="EMBL" id="RRT68958.1"/>
    </source>
</evidence>
<evidence type="ECO:0000313" key="2">
    <source>
        <dbReference type="Proteomes" id="UP000287651"/>
    </source>
</evidence>
<organism evidence="1 2">
    <name type="scientific">Ensete ventricosum</name>
    <name type="common">Abyssinian banana</name>
    <name type="synonym">Musa ensete</name>
    <dbReference type="NCBI Taxonomy" id="4639"/>
    <lineage>
        <taxon>Eukaryota</taxon>
        <taxon>Viridiplantae</taxon>
        <taxon>Streptophyta</taxon>
        <taxon>Embryophyta</taxon>
        <taxon>Tracheophyta</taxon>
        <taxon>Spermatophyta</taxon>
        <taxon>Magnoliopsida</taxon>
        <taxon>Liliopsida</taxon>
        <taxon>Zingiberales</taxon>
        <taxon>Musaceae</taxon>
        <taxon>Ensete</taxon>
    </lineage>
</organism>
<evidence type="ECO:0008006" key="3">
    <source>
        <dbReference type="Google" id="ProtNLM"/>
    </source>
</evidence>
<protein>
    <recommendedName>
        <fullName evidence="3">Thaumatin-like protein</fullName>
    </recommendedName>
</protein>
<comment type="caution">
    <text evidence="1">The sequence shown here is derived from an EMBL/GenBank/DDBJ whole genome shotgun (WGS) entry which is preliminary data.</text>
</comment>
<dbReference type="PRINTS" id="PR00347">
    <property type="entry name" value="THAUMATIN"/>
</dbReference>
<dbReference type="PANTHER" id="PTHR31048">
    <property type="entry name" value="OS03G0233200 PROTEIN"/>
    <property type="match status" value="1"/>
</dbReference>
<dbReference type="AlphaFoldDB" id="A0A426ZYB3"/>
<dbReference type="InterPro" id="IPR001938">
    <property type="entry name" value="Thaumatin"/>
</dbReference>
<dbReference type="InterPro" id="IPR037176">
    <property type="entry name" value="Osmotin/thaumatin-like_sf"/>
</dbReference>
<dbReference type="EMBL" id="AMZH03004523">
    <property type="protein sequence ID" value="RRT68958.1"/>
    <property type="molecule type" value="Genomic_DNA"/>
</dbReference>
<dbReference type="SMART" id="SM00205">
    <property type="entry name" value="THN"/>
    <property type="match status" value="1"/>
</dbReference>
<sequence>MDTIALVSTMTKTDVEWDLNSAFLSNVSSVSRRAEGGGRRRDDLPMIRWTKKLWENVVFGVRRRWRDCPCRLHCREIVVKMGALSAVVTVILSAGAGATFTLKNNCPYTIWPGTLSGNGDALLGGGGFELSMNDTASFSAPPGWSGRFWARTRCLYGSSSSSNGSCATGDCGGVLRCVVSGAPPVSLAEFTLGSGDGTQDFYDVSLVDGYNVGIGVRPSRGSCRYAGCVADVNARCPAELRVPAESGETVACLSACEAFGAPEYCCTGAHGSPATCGPTRYSQLFKAACPAAYSYAYDDATSTFTCAAGTADYLITFCPSAADAQSKKR</sequence>
<proteinExistence type="predicted"/>
<dbReference type="Proteomes" id="UP000287651">
    <property type="component" value="Unassembled WGS sequence"/>
</dbReference>
<dbReference type="FunFam" id="2.60.110.10:FF:000004">
    <property type="entry name" value="THAUMATIN-LIKE PROTEIN 1"/>
    <property type="match status" value="1"/>
</dbReference>
<reference evidence="1 2" key="1">
    <citation type="journal article" date="2014" name="Agronomy (Basel)">
        <title>A Draft Genome Sequence for Ensete ventricosum, the Drought-Tolerant Tree Against Hunger.</title>
        <authorList>
            <person name="Harrison J."/>
            <person name="Moore K.A."/>
            <person name="Paszkiewicz K."/>
            <person name="Jones T."/>
            <person name="Grant M."/>
            <person name="Ambacheew D."/>
            <person name="Muzemil S."/>
            <person name="Studholme D.J."/>
        </authorList>
    </citation>
    <scope>NUCLEOTIDE SEQUENCE [LARGE SCALE GENOMIC DNA]</scope>
</reference>
<accession>A0A426ZYB3</accession>
<dbReference type="Gene3D" id="2.60.110.10">
    <property type="entry name" value="Thaumatin"/>
    <property type="match status" value="1"/>
</dbReference>
<dbReference type="Pfam" id="PF00314">
    <property type="entry name" value="Thaumatin"/>
    <property type="match status" value="1"/>
</dbReference>
<gene>
    <name evidence="1" type="ORF">B296_00011523</name>
</gene>
<dbReference type="SUPFAM" id="SSF49870">
    <property type="entry name" value="Osmotin, thaumatin-like protein"/>
    <property type="match status" value="1"/>
</dbReference>
<dbReference type="PROSITE" id="PS51367">
    <property type="entry name" value="THAUMATIN_2"/>
    <property type="match status" value="1"/>
</dbReference>
<name>A0A426ZYB3_ENSVE</name>
<dbReference type="CDD" id="cd09218">
    <property type="entry name" value="TLP-PA"/>
    <property type="match status" value="1"/>
</dbReference>